<dbReference type="InterPro" id="IPR009050">
    <property type="entry name" value="Globin-like_sf"/>
</dbReference>
<dbReference type="RefSeq" id="WP_008870581.1">
    <property type="nucleotide sequence ID" value="NZ_ACJN02000003.1"/>
</dbReference>
<dbReference type="GO" id="GO:0020037">
    <property type="term" value="F:heme binding"/>
    <property type="evidence" value="ECO:0007669"/>
    <property type="project" value="InterPro"/>
</dbReference>
<evidence type="ECO:0000313" key="10">
    <source>
        <dbReference type="Proteomes" id="UP000005496"/>
    </source>
</evidence>
<keyword evidence="3" id="KW-0808">Transferase</keyword>
<evidence type="ECO:0000256" key="4">
    <source>
        <dbReference type="ARBA" id="ARBA00022741"/>
    </source>
</evidence>
<dbReference type="SUPFAM" id="SSF55874">
    <property type="entry name" value="ATPase domain of HSP90 chaperone/DNA topoisomerase II/histidine kinase"/>
    <property type="match status" value="1"/>
</dbReference>
<comment type="caution">
    <text evidence="9">The sequence shown here is derived from an EMBL/GenBank/DDBJ whole genome shotgun (WGS) entry which is preliminary data.</text>
</comment>
<keyword evidence="10" id="KW-1185">Reference proteome</keyword>
<dbReference type="InterPro" id="IPR003661">
    <property type="entry name" value="HisK_dim/P_dom"/>
</dbReference>
<dbReference type="GO" id="GO:0019825">
    <property type="term" value="F:oxygen binding"/>
    <property type="evidence" value="ECO:0007669"/>
    <property type="project" value="InterPro"/>
</dbReference>
<dbReference type="Gene3D" id="3.30.565.10">
    <property type="entry name" value="Histidine kinase-like ATPase, C-terminal domain"/>
    <property type="match status" value="1"/>
</dbReference>
<dbReference type="GO" id="GO:0000156">
    <property type="term" value="F:phosphorelay response regulator activity"/>
    <property type="evidence" value="ECO:0007669"/>
    <property type="project" value="TreeGrafter"/>
</dbReference>
<name>D6SRA7_9BACT</name>
<dbReference type="SMART" id="SM00387">
    <property type="entry name" value="HATPase_c"/>
    <property type="match status" value="1"/>
</dbReference>
<dbReference type="PANTHER" id="PTHR42878:SF7">
    <property type="entry name" value="SENSOR HISTIDINE KINASE GLRK"/>
    <property type="match status" value="1"/>
</dbReference>
<dbReference type="SUPFAM" id="SSF46458">
    <property type="entry name" value="Globin-like"/>
    <property type="match status" value="1"/>
</dbReference>
<dbReference type="Pfam" id="PF11563">
    <property type="entry name" value="Protoglobin"/>
    <property type="match status" value="1"/>
</dbReference>
<dbReference type="InterPro" id="IPR005467">
    <property type="entry name" value="His_kinase_dom"/>
</dbReference>
<evidence type="ECO:0000313" key="9">
    <source>
        <dbReference type="EMBL" id="EFI33223.1"/>
    </source>
</evidence>
<dbReference type="Proteomes" id="UP000005496">
    <property type="component" value="Unassembled WGS sequence"/>
</dbReference>
<dbReference type="SMART" id="SM00388">
    <property type="entry name" value="HisKA"/>
    <property type="match status" value="1"/>
</dbReference>
<dbReference type="Gene3D" id="1.10.287.130">
    <property type="match status" value="1"/>
</dbReference>
<dbReference type="GO" id="GO:0000155">
    <property type="term" value="F:phosphorelay sensor kinase activity"/>
    <property type="evidence" value="ECO:0007669"/>
    <property type="project" value="InterPro"/>
</dbReference>
<evidence type="ECO:0000256" key="5">
    <source>
        <dbReference type="ARBA" id="ARBA00022777"/>
    </source>
</evidence>
<gene>
    <name evidence="9" type="ORF">Dthio_PD0549</name>
</gene>
<keyword evidence="7" id="KW-0902">Two-component regulatory system</keyword>
<proteinExistence type="predicted"/>
<organism evidence="9 10">
    <name type="scientific">Desulfonatronospira thiodismutans ASO3-1</name>
    <dbReference type="NCBI Taxonomy" id="555779"/>
    <lineage>
        <taxon>Bacteria</taxon>
        <taxon>Pseudomonadati</taxon>
        <taxon>Thermodesulfobacteriota</taxon>
        <taxon>Desulfovibrionia</taxon>
        <taxon>Desulfovibrionales</taxon>
        <taxon>Desulfonatronovibrionaceae</taxon>
        <taxon>Desulfonatronospira</taxon>
    </lineage>
</organism>
<evidence type="ECO:0000256" key="6">
    <source>
        <dbReference type="ARBA" id="ARBA00022840"/>
    </source>
</evidence>
<dbReference type="InterPro" id="IPR050351">
    <property type="entry name" value="BphY/WalK/GraS-like"/>
</dbReference>
<evidence type="ECO:0000256" key="2">
    <source>
        <dbReference type="ARBA" id="ARBA00012438"/>
    </source>
</evidence>
<dbReference type="InterPro" id="IPR036097">
    <property type="entry name" value="HisK_dim/P_sf"/>
</dbReference>
<dbReference type="Pfam" id="PF00512">
    <property type="entry name" value="HisKA"/>
    <property type="match status" value="1"/>
</dbReference>
<dbReference type="Pfam" id="PF02518">
    <property type="entry name" value="HATPase_c"/>
    <property type="match status" value="1"/>
</dbReference>
<dbReference type="InterPro" id="IPR039379">
    <property type="entry name" value="Protoglobin_sensor_dom"/>
</dbReference>
<dbReference type="SUPFAM" id="SSF47384">
    <property type="entry name" value="Homodimeric domain of signal transducing histidine kinase"/>
    <property type="match status" value="1"/>
</dbReference>
<accession>D6SRA7</accession>
<sequence length="385" mass="43963">MRKQVPLERLLYFKEQIGFDAKTQELLKKHGHVIAEHKEDFAVYFEEFFRGVEETRPYLEVQEYPGQLQGIWKRWFESILTRDFDEHLVGWMWNSGITHVRINLDHRFVNLGYCLARRFCNQAISRSIAQEDMAEAMEAVEKALDLCLLIETEAFLANTFQCDSEVIRGIAHQIRNPITVIGGSIMRLKRSKEVTAGAAHETYDTILAESRRMEKMVRDVSSYNEVFHRQSEWSPVFLQEMLQQVLDECSNRYPVDNLDLQTGFAPMAKQVLGNPDEYRLMFRHLLANAFEAVDTENPVISVQTSLDPGTSMYVLVEIFNTGKLSGTDEMETLFTPFFSTRAMGTGLGLPISRVVAQKVKGNIMLYPVSKGGVACLASLPRGDLD</sequence>
<dbReference type="EC" id="2.7.13.3" evidence="2"/>
<dbReference type="CDD" id="cd01068">
    <property type="entry name" value="globin_sensor"/>
    <property type="match status" value="1"/>
</dbReference>
<dbReference type="GO" id="GO:0005524">
    <property type="term" value="F:ATP binding"/>
    <property type="evidence" value="ECO:0007669"/>
    <property type="project" value="UniProtKB-KW"/>
</dbReference>
<keyword evidence="5 9" id="KW-0418">Kinase</keyword>
<dbReference type="EMBL" id="ACJN02000003">
    <property type="protein sequence ID" value="EFI33223.1"/>
    <property type="molecule type" value="Genomic_DNA"/>
</dbReference>
<dbReference type="InterPro" id="IPR003594">
    <property type="entry name" value="HATPase_dom"/>
</dbReference>
<evidence type="ECO:0000259" key="8">
    <source>
        <dbReference type="PROSITE" id="PS50109"/>
    </source>
</evidence>
<feature type="domain" description="Histidine kinase" evidence="8">
    <location>
        <begin position="169"/>
        <end position="383"/>
    </location>
</feature>
<dbReference type="PANTHER" id="PTHR42878">
    <property type="entry name" value="TWO-COMPONENT HISTIDINE KINASE"/>
    <property type="match status" value="1"/>
</dbReference>
<dbReference type="InterPro" id="IPR036890">
    <property type="entry name" value="HATPase_C_sf"/>
</dbReference>
<dbReference type="AlphaFoldDB" id="D6SRA7"/>
<comment type="catalytic activity">
    <reaction evidence="1">
        <text>ATP + protein L-histidine = ADP + protein N-phospho-L-histidine.</text>
        <dbReference type="EC" id="2.7.13.3"/>
    </reaction>
</comment>
<dbReference type="GO" id="GO:0007234">
    <property type="term" value="P:osmosensory signaling via phosphorelay pathway"/>
    <property type="evidence" value="ECO:0007669"/>
    <property type="project" value="TreeGrafter"/>
</dbReference>
<evidence type="ECO:0000256" key="7">
    <source>
        <dbReference type="ARBA" id="ARBA00023012"/>
    </source>
</evidence>
<dbReference type="InterPro" id="IPR044398">
    <property type="entry name" value="Globin-sensor_dom"/>
</dbReference>
<evidence type="ECO:0000256" key="1">
    <source>
        <dbReference type="ARBA" id="ARBA00000085"/>
    </source>
</evidence>
<protein>
    <recommendedName>
        <fullName evidence="2">histidine kinase</fullName>
        <ecNumber evidence="2">2.7.13.3</ecNumber>
    </recommendedName>
</protein>
<keyword evidence="4" id="KW-0547">Nucleotide-binding</keyword>
<reference evidence="9" key="1">
    <citation type="submission" date="2010-05" db="EMBL/GenBank/DDBJ databases">
        <title>The draft genome of Desulfonatronospira thiodismutans ASO3-1.</title>
        <authorList>
            <consortium name="US DOE Joint Genome Institute (JGI-PGF)"/>
            <person name="Lucas S."/>
            <person name="Copeland A."/>
            <person name="Lapidus A."/>
            <person name="Cheng J.-F."/>
            <person name="Bruce D."/>
            <person name="Goodwin L."/>
            <person name="Pitluck S."/>
            <person name="Chertkov O."/>
            <person name="Brettin T."/>
            <person name="Detter J.C."/>
            <person name="Han C."/>
            <person name="Land M.L."/>
            <person name="Hauser L."/>
            <person name="Kyrpides N."/>
            <person name="Mikhailova N."/>
            <person name="Muyzer G."/>
            <person name="Woyke T."/>
        </authorList>
    </citation>
    <scope>NUCLEOTIDE SEQUENCE [LARGE SCALE GENOMIC DNA]</scope>
    <source>
        <strain evidence="9">ASO3-1</strain>
    </source>
</reference>
<dbReference type="eggNOG" id="COG4251">
    <property type="taxonomic scope" value="Bacteria"/>
</dbReference>
<dbReference type="Gene3D" id="1.10.490.10">
    <property type="entry name" value="Globins"/>
    <property type="match status" value="1"/>
</dbReference>
<dbReference type="OrthoDB" id="5444178at2"/>
<dbReference type="InterPro" id="IPR012292">
    <property type="entry name" value="Globin/Proto"/>
</dbReference>
<dbReference type="PROSITE" id="PS50109">
    <property type="entry name" value="HIS_KIN"/>
    <property type="match status" value="1"/>
</dbReference>
<keyword evidence="6" id="KW-0067">ATP-binding</keyword>
<dbReference type="GO" id="GO:0030295">
    <property type="term" value="F:protein kinase activator activity"/>
    <property type="evidence" value="ECO:0007669"/>
    <property type="project" value="TreeGrafter"/>
</dbReference>
<dbReference type="CDD" id="cd00082">
    <property type="entry name" value="HisKA"/>
    <property type="match status" value="1"/>
</dbReference>
<evidence type="ECO:0000256" key="3">
    <source>
        <dbReference type="ARBA" id="ARBA00022679"/>
    </source>
</evidence>